<dbReference type="AlphaFoldDB" id="A0A4Z2I014"/>
<evidence type="ECO:0000313" key="1">
    <source>
        <dbReference type="EMBL" id="TNN71150.1"/>
    </source>
</evidence>
<dbReference type="Proteomes" id="UP000314294">
    <property type="component" value="Unassembled WGS sequence"/>
</dbReference>
<sequence>MSPTAKLSLSPPAALVTIKVSTPSREKTRSGYVTCRHKRSELHLLLFAYYFGVVRKMHQMRKPRPEHQLPGMARHCTAHIQVTVAFALRHSRGGSELVLVLPRTGLLRAELSVVLPGTEFKYSGDGVGVALTTLTLISLRSTDIQPELSYRLEVDEAAASISDDGSGTNPEIARCRSRAVELELERRMETRRRTHGVAESVLRADDMNAKIQGSH</sequence>
<organism evidence="1 2">
    <name type="scientific">Liparis tanakae</name>
    <name type="common">Tanaka's snailfish</name>
    <dbReference type="NCBI Taxonomy" id="230148"/>
    <lineage>
        <taxon>Eukaryota</taxon>
        <taxon>Metazoa</taxon>
        <taxon>Chordata</taxon>
        <taxon>Craniata</taxon>
        <taxon>Vertebrata</taxon>
        <taxon>Euteleostomi</taxon>
        <taxon>Actinopterygii</taxon>
        <taxon>Neopterygii</taxon>
        <taxon>Teleostei</taxon>
        <taxon>Neoteleostei</taxon>
        <taxon>Acanthomorphata</taxon>
        <taxon>Eupercaria</taxon>
        <taxon>Perciformes</taxon>
        <taxon>Cottioidei</taxon>
        <taxon>Cottales</taxon>
        <taxon>Liparidae</taxon>
        <taxon>Liparis</taxon>
    </lineage>
</organism>
<name>A0A4Z2I014_9TELE</name>
<comment type="caution">
    <text evidence="1">The sequence shown here is derived from an EMBL/GenBank/DDBJ whole genome shotgun (WGS) entry which is preliminary data.</text>
</comment>
<dbReference type="EMBL" id="SRLO01000154">
    <property type="protein sequence ID" value="TNN71150.1"/>
    <property type="molecule type" value="Genomic_DNA"/>
</dbReference>
<protein>
    <submittedName>
        <fullName evidence="1">Uncharacterized protein</fullName>
    </submittedName>
</protein>
<proteinExistence type="predicted"/>
<accession>A0A4Z2I014</accession>
<gene>
    <name evidence="1" type="ORF">EYF80_018670</name>
</gene>
<keyword evidence="2" id="KW-1185">Reference proteome</keyword>
<evidence type="ECO:0000313" key="2">
    <source>
        <dbReference type="Proteomes" id="UP000314294"/>
    </source>
</evidence>
<reference evidence="1 2" key="1">
    <citation type="submission" date="2019-03" db="EMBL/GenBank/DDBJ databases">
        <title>First draft genome of Liparis tanakae, snailfish: a comprehensive survey of snailfish specific genes.</title>
        <authorList>
            <person name="Kim W."/>
            <person name="Song I."/>
            <person name="Jeong J.-H."/>
            <person name="Kim D."/>
            <person name="Kim S."/>
            <person name="Ryu S."/>
            <person name="Song J.Y."/>
            <person name="Lee S.K."/>
        </authorList>
    </citation>
    <scope>NUCLEOTIDE SEQUENCE [LARGE SCALE GENOMIC DNA]</scope>
    <source>
        <tissue evidence="1">Muscle</tissue>
    </source>
</reference>